<name>A0A158ABC4_9BURK</name>
<dbReference type="OrthoDB" id="2229810at2"/>
<reference evidence="2" key="1">
    <citation type="submission" date="2016-01" db="EMBL/GenBank/DDBJ databases">
        <authorList>
            <person name="Peeters Charlotte."/>
        </authorList>
    </citation>
    <scope>NUCLEOTIDE SEQUENCE [LARGE SCALE GENOMIC DNA]</scope>
</reference>
<sequence>MSLRDVDVIDYIGVNILFGRVYVGLFDDLDWREEREHRDLLTKKIDRYIAYIRSGKLLLNYPKVRGYEIVIEYVSMHPMTPSGLEFWKSRERVITDAGYKAHIRGVDVRRSLGLSIEEPERAQAEPVEPPALEVLDADPRIQELTDVANVADIADIADVSYLPPPPPESRRLRALPVLRRLAMRQAAGG</sequence>
<dbReference type="InterPro" id="IPR046702">
    <property type="entry name" value="DUF6572"/>
</dbReference>
<proteinExistence type="predicted"/>
<protein>
    <submittedName>
        <fullName evidence="1">Uncharacterized protein</fullName>
    </submittedName>
</protein>
<dbReference type="RefSeq" id="WP_061160042.1">
    <property type="nucleotide sequence ID" value="NZ_FCOI02000005.1"/>
</dbReference>
<evidence type="ECO:0000313" key="2">
    <source>
        <dbReference type="Proteomes" id="UP000054624"/>
    </source>
</evidence>
<dbReference type="Pfam" id="PF20212">
    <property type="entry name" value="DUF6572"/>
    <property type="match status" value="1"/>
</dbReference>
<organism evidence="1 2">
    <name type="scientific">Caballeronia temeraria</name>
    <dbReference type="NCBI Taxonomy" id="1777137"/>
    <lineage>
        <taxon>Bacteria</taxon>
        <taxon>Pseudomonadati</taxon>
        <taxon>Pseudomonadota</taxon>
        <taxon>Betaproteobacteria</taxon>
        <taxon>Burkholderiales</taxon>
        <taxon>Burkholderiaceae</taxon>
        <taxon>Caballeronia</taxon>
    </lineage>
</organism>
<keyword evidence="2" id="KW-1185">Reference proteome</keyword>
<dbReference type="EMBL" id="FCOI02000005">
    <property type="protein sequence ID" value="SAK55019.1"/>
    <property type="molecule type" value="Genomic_DNA"/>
</dbReference>
<accession>A0A158ABC4</accession>
<dbReference type="AlphaFoldDB" id="A0A158ABC4"/>
<evidence type="ECO:0000313" key="1">
    <source>
        <dbReference type="EMBL" id="SAK55019.1"/>
    </source>
</evidence>
<dbReference type="Proteomes" id="UP000054624">
    <property type="component" value="Unassembled WGS sequence"/>
</dbReference>
<gene>
    <name evidence="1" type="ORF">AWB76_02107</name>
</gene>